<feature type="transmembrane region" description="Helical" evidence="7">
    <location>
        <begin position="124"/>
        <end position="141"/>
    </location>
</feature>
<name>A0A9J7BUF7_9BACT</name>
<evidence type="ECO:0000256" key="1">
    <source>
        <dbReference type="ARBA" id="ARBA00004127"/>
    </source>
</evidence>
<dbReference type="GO" id="GO:0006493">
    <property type="term" value="P:protein O-linked glycosylation"/>
    <property type="evidence" value="ECO:0007669"/>
    <property type="project" value="InterPro"/>
</dbReference>
<dbReference type="Proteomes" id="UP001059380">
    <property type="component" value="Chromosome"/>
</dbReference>
<keyword evidence="4 7" id="KW-0812">Transmembrane</keyword>
<keyword evidence="10" id="KW-1185">Reference proteome</keyword>
<evidence type="ECO:0000256" key="4">
    <source>
        <dbReference type="ARBA" id="ARBA00022692"/>
    </source>
</evidence>
<protein>
    <submittedName>
        <fullName evidence="9">Glycosyltransferase family 39 protein</fullName>
        <ecNumber evidence="9">2.4.-.-</ecNumber>
    </submittedName>
</protein>
<feature type="transmembrane region" description="Helical" evidence="7">
    <location>
        <begin position="216"/>
        <end position="242"/>
    </location>
</feature>
<gene>
    <name evidence="9" type="ORF">MOP44_11305</name>
</gene>
<feature type="transmembrane region" description="Helical" evidence="7">
    <location>
        <begin position="9"/>
        <end position="29"/>
    </location>
</feature>
<keyword evidence="2 9" id="KW-0328">Glycosyltransferase</keyword>
<feature type="transmembrane region" description="Helical" evidence="7">
    <location>
        <begin position="147"/>
        <end position="164"/>
    </location>
</feature>
<proteinExistence type="predicted"/>
<dbReference type="GO" id="GO:0016020">
    <property type="term" value="C:membrane"/>
    <property type="evidence" value="ECO:0007669"/>
    <property type="project" value="InterPro"/>
</dbReference>
<keyword evidence="3 9" id="KW-0808">Transferase</keyword>
<feature type="transmembrane region" description="Helical" evidence="7">
    <location>
        <begin position="171"/>
        <end position="187"/>
    </location>
</feature>
<dbReference type="GO" id="GO:0012505">
    <property type="term" value="C:endomembrane system"/>
    <property type="evidence" value="ECO:0007669"/>
    <property type="project" value="UniProtKB-SubCell"/>
</dbReference>
<sequence length="559" mass="62556">MRQTSYKRWAYAAWLVLIIAFAVSHYIHLEADFPNHSPWIEDWAKYTDEGWYGNAAVRAHLTGHWYVPGDFNPAPAVPVWPFLEWIVFAFTGVNIVAARSLSVSFFVLELILGYLLLRTRGPRWMALLAVTLAVTSPFLYAFSRLAILEPMLVTFLLAGLNLAVRLPRFRRPVLVSIVIGVLFTLMLLTKTTAVFLFPALGWAILAALWPDRRKAVICSVAAAASAALSFGAWMALIIHAGVLRDYRYLFFINKYIKPTEWYWPLLSLWWSIKGGLWADHILIPLAGIVVLLVLALALRRGASRRLWADPVFGAPVLALAGYILFMTYQNHPQPRYYVVVALFAFFVIALGAEALVTSGAGIKKTPPGSVLKGHDFSRAEKPLQMAGLQPLREGWPRLAGITIVAATALATAFNALSTAQYLAHPEYTFVNAARNLTRYIDQHPNGNRLLVSISADEISMITHLPSLCDDFGTQDLSDKLPVYQPGWWATWNDIDPGTLEDLHIHYSLEQVAVFAAMDHSERNQLVLFKLHPLSPGEKREYSPDLQVPLPGDKIEIPYD</sequence>
<evidence type="ECO:0000313" key="9">
    <source>
        <dbReference type="EMBL" id="UWZ86507.1"/>
    </source>
</evidence>
<reference evidence="9" key="1">
    <citation type="submission" date="2021-04" db="EMBL/GenBank/DDBJ databases">
        <title>Phylogenetic analysis of Acidobacteriaceae.</title>
        <authorList>
            <person name="Qiu L."/>
            <person name="Zhang Q."/>
        </authorList>
    </citation>
    <scope>NUCLEOTIDE SEQUENCE</scope>
    <source>
        <strain evidence="9">DSM 25168</strain>
    </source>
</reference>
<dbReference type="EC" id="2.4.-.-" evidence="9"/>
<evidence type="ECO:0000256" key="5">
    <source>
        <dbReference type="ARBA" id="ARBA00022989"/>
    </source>
</evidence>
<keyword evidence="5 7" id="KW-1133">Transmembrane helix</keyword>
<dbReference type="EMBL" id="CP093313">
    <property type="protein sequence ID" value="UWZ86507.1"/>
    <property type="molecule type" value="Genomic_DNA"/>
</dbReference>
<evidence type="ECO:0000256" key="3">
    <source>
        <dbReference type="ARBA" id="ARBA00022679"/>
    </source>
</evidence>
<evidence type="ECO:0000256" key="6">
    <source>
        <dbReference type="ARBA" id="ARBA00023136"/>
    </source>
</evidence>
<feature type="domain" description="ArnT-like N-terminal" evidence="8">
    <location>
        <begin position="81"/>
        <end position="212"/>
    </location>
</feature>
<keyword evidence="6 7" id="KW-0472">Membrane</keyword>
<dbReference type="KEGG" id="orp:MOP44_11305"/>
<evidence type="ECO:0000313" key="10">
    <source>
        <dbReference type="Proteomes" id="UP001059380"/>
    </source>
</evidence>
<comment type="subcellular location">
    <subcellularLocation>
        <location evidence="1">Endomembrane system</location>
        <topology evidence="1">Multi-pass membrane protein</topology>
    </subcellularLocation>
</comment>
<evidence type="ECO:0000256" key="2">
    <source>
        <dbReference type="ARBA" id="ARBA00022676"/>
    </source>
</evidence>
<dbReference type="RefSeq" id="WP_260796146.1">
    <property type="nucleotide sequence ID" value="NZ_CP093313.1"/>
</dbReference>
<evidence type="ECO:0000256" key="7">
    <source>
        <dbReference type="SAM" id="Phobius"/>
    </source>
</evidence>
<feature type="transmembrane region" description="Helical" evidence="7">
    <location>
        <begin position="277"/>
        <end position="298"/>
    </location>
</feature>
<accession>A0A9J7BUF7</accession>
<dbReference type="GO" id="GO:0000030">
    <property type="term" value="F:mannosyltransferase activity"/>
    <property type="evidence" value="ECO:0007669"/>
    <property type="project" value="InterPro"/>
</dbReference>
<organism evidence="9 10">
    <name type="scientific">Occallatibacter riparius</name>
    <dbReference type="NCBI Taxonomy" id="1002689"/>
    <lineage>
        <taxon>Bacteria</taxon>
        <taxon>Pseudomonadati</taxon>
        <taxon>Acidobacteriota</taxon>
        <taxon>Terriglobia</taxon>
        <taxon>Terriglobales</taxon>
        <taxon>Acidobacteriaceae</taxon>
        <taxon>Occallatibacter</taxon>
    </lineage>
</organism>
<feature type="transmembrane region" description="Helical" evidence="7">
    <location>
        <begin position="85"/>
        <end position="117"/>
    </location>
</feature>
<feature type="transmembrane region" description="Helical" evidence="7">
    <location>
        <begin position="193"/>
        <end position="209"/>
    </location>
</feature>
<evidence type="ECO:0000259" key="8">
    <source>
        <dbReference type="Pfam" id="PF02366"/>
    </source>
</evidence>
<dbReference type="Pfam" id="PF02366">
    <property type="entry name" value="PMT"/>
    <property type="match status" value="1"/>
</dbReference>
<feature type="transmembrane region" description="Helical" evidence="7">
    <location>
        <begin position="335"/>
        <end position="356"/>
    </location>
</feature>
<feature type="transmembrane region" description="Helical" evidence="7">
    <location>
        <begin position="310"/>
        <end position="329"/>
    </location>
</feature>
<dbReference type="InterPro" id="IPR003342">
    <property type="entry name" value="ArnT-like_N"/>
</dbReference>
<dbReference type="AlphaFoldDB" id="A0A9J7BUF7"/>